<gene>
    <name evidence="2" type="ORF">PENSTE_c011G02160</name>
</gene>
<protein>
    <recommendedName>
        <fullName evidence="1">Tautomerase cis-CaaD-like domain-containing protein</fullName>
    </recommendedName>
</protein>
<evidence type="ECO:0000259" key="1">
    <source>
        <dbReference type="Pfam" id="PF14832"/>
    </source>
</evidence>
<accession>A0A1V6T629</accession>
<comment type="caution">
    <text evidence="2">The sequence shown here is derived from an EMBL/GenBank/DDBJ whole genome shotgun (WGS) entry which is preliminary data.</text>
</comment>
<proteinExistence type="predicted"/>
<feature type="domain" description="Tautomerase cis-CaaD-like" evidence="1">
    <location>
        <begin position="1"/>
        <end position="136"/>
    </location>
</feature>
<dbReference type="EMBL" id="MLKD01000011">
    <property type="protein sequence ID" value="OQE21798.1"/>
    <property type="molecule type" value="Genomic_DNA"/>
</dbReference>
<dbReference type="Proteomes" id="UP000191285">
    <property type="component" value="Unassembled WGS sequence"/>
</dbReference>
<name>A0A1V6T629_9EURO</name>
<sequence>MPRWTFEYSPDSLSASERETLAQKITETYVEIGIPAFLVNVFFHELPSGRFYSGGKSQPDAIFFHIDHAASGFPNEDRRLRFIARVNKIVRPILDPKNIKWEYNIYEHPRHNWRVNGMIPPVEYPDIWKQWIERNEAVVYDENRPSSNADKVEFLSGLND</sequence>
<evidence type="ECO:0000313" key="2">
    <source>
        <dbReference type="EMBL" id="OQE21798.1"/>
    </source>
</evidence>
<dbReference type="AlphaFoldDB" id="A0A1V6T629"/>
<dbReference type="InterPro" id="IPR014347">
    <property type="entry name" value="Tautomerase/MIF_sf"/>
</dbReference>
<organism evidence="2 3">
    <name type="scientific">Penicillium steckii</name>
    <dbReference type="NCBI Taxonomy" id="303698"/>
    <lineage>
        <taxon>Eukaryota</taxon>
        <taxon>Fungi</taxon>
        <taxon>Dikarya</taxon>
        <taxon>Ascomycota</taxon>
        <taxon>Pezizomycotina</taxon>
        <taxon>Eurotiomycetes</taxon>
        <taxon>Eurotiomycetidae</taxon>
        <taxon>Eurotiales</taxon>
        <taxon>Aspergillaceae</taxon>
        <taxon>Penicillium</taxon>
    </lineage>
</organism>
<reference evidence="3" key="1">
    <citation type="journal article" date="2017" name="Nat. Microbiol.">
        <title>Global analysis of biosynthetic gene clusters reveals vast potential of secondary metabolite production in Penicillium species.</title>
        <authorList>
            <person name="Nielsen J.C."/>
            <person name="Grijseels S."/>
            <person name="Prigent S."/>
            <person name="Ji B."/>
            <person name="Dainat J."/>
            <person name="Nielsen K.F."/>
            <person name="Frisvad J.C."/>
            <person name="Workman M."/>
            <person name="Nielsen J."/>
        </authorList>
    </citation>
    <scope>NUCLEOTIDE SEQUENCE [LARGE SCALE GENOMIC DNA]</scope>
    <source>
        <strain evidence="3">IBT 24891</strain>
    </source>
</reference>
<dbReference type="Pfam" id="PF14832">
    <property type="entry name" value="Tautomerase_3"/>
    <property type="match status" value="1"/>
</dbReference>
<dbReference type="OrthoDB" id="2129288at2759"/>
<dbReference type="Gene3D" id="3.30.429.10">
    <property type="entry name" value="Macrophage Migration Inhibitory Factor"/>
    <property type="match status" value="1"/>
</dbReference>
<dbReference type="SUPFAM" id="SSF55331">
    <property type="entry name" value="Tautomerase/MIF"/>
    <property type="match status" value="1"/>
</dbReference>
<evidence type="ECO:0000313" key="3">
    <source>
        <dbReference type="Proteomes" id="UP000191285"/>
    </source>
</evidence>
<dbReference type="InterPro" id="IPR028116">
    <property type="entry name" value="Cis-CaaD-like"/>
</dbReference>
<keyword evidence="3" id="KW-1185">Reference proteome</keyword>